<accession>A0A0R2MN56</accession>
<dbReference type="AlphaFoldDB" id="A0A0R2MN56"/>
<dbReference type="PATRIC" id="fig|1293598.4.peg.238"/>
<organism evidence="2 3">
    <name type="scientific">Lacticaseibacillus saniviri JCM 17471 = DSM 24301</name>
    <dbReference type="NCBI Taxonomy" id="1293598"/>
    <lineage>
        <taxon>Bacteria</taxon>
        <taxon>Bacillati</taxon>
        <taxon>Bacillota</taxon>
        <taxon>Bacilli</taxon>
        <taxon>Lactobacillales</taxon>
        <taxon>Lactobacillaceae</taxon>
        <taxon>Lacticaseibacillus</taxon>
    </lineage>
</organism>
<protein>
    <recommendedName>
        <fullName evidence="1">Helix-turn-helix domain-containing protein</fullName>
    </recommendedName>
</protein>
<dbReference type="GO" id="GO:0003677">
    <property type="term" value="F:DNA binding"/>
    <property type="evidence" value="ECO:0007669"/>
    <property type="project" value="InterPro"/>
</dbReference>
<dbReference type="RefSeq" id="WP_054776752.1">
    <property type="nucleotide sequence ID" value="NZ_BBBX01000003.1"/>
</dbReference>
<reference evidence="2 3" key="1">
    <citation type="journal article" date="2015" name="Genome Announc.">
        <title>Expanding the biotechnology potential of lactobacilli through comparative genomics of 213 strains and associated genera.</title>
        <authorList>
            <person name="Sun Z."/>
            <person name="Harris H.M."/>
            <person name="McCann A."/>
            <person name="Guo C."/>
            <person name="Argimon S."/>
            <person name="Zhang W."/>
            <person name="Yang X."/>
            <person name="Jeffery I.B."/>
            <person name="Cooney J.C."/>
            <person name="Kagawa T.F."/>
            <person name="Liu W."/>
            <person name="Song Y."/>
            <person name="Salvetti E."/>
            <person name="Wrobel A."/>
            <person name="Rasinkangas P."/>
            <person name="Parkhill J."/>
            <person name="Rea M.C."/>
            <person name="O'Sullivan O."/>
            <person name="Ritari J."/>
            <person name="Douillard F.P."/>
            <person name="Paul Ross R."/>
            <person name="Yang R."/>
            <person name="Briner A.E."/>
            <person name="Felis G.E."/>
            <person name="de Vos W.M."/>
            <person name="Barrangou R."/>
            <person name="Klaenhammer T.R."/>
            <person name="Caufield P.W."/>
            <person name="Cui Y."/>
            <person name="Zhang H."/>
            <person name="O'Toole P.W."/>
        </authorList>
    </citation>
    <scope>NUCLEOTIDE SEQUENCE [LARGE SCALE GENOMIC DNA]</scope>
    <source>
        <strain evidence="2 3">DSM 24301</strain>
    </source>
</reference>
<dbReference type="EMBL" id="JQCE01000075">
    <property type="protein sequence ID" value="KRO15135.1"/>
    <property type="molecule type" value="Genomic_DNA"/>
</dbReference>
<evidence type="ECO:0000313" key="2">
    <source>
        <dbReference type="EMBL" id="KRO15135.1"/>
    </source>
</evidence>
<comment type="caution">
    <text evidence="2">The sequence shown here is derived from an EMBL/GenBank/DDBJ whole genome shotgun (WGS) entry which is preliminary data.</text>
</comment>
<dbReference type="OrthoDB" id="2579918at2"/>
<dbReference type="InterPro" id="IPR041657">
    <property type="entry name" value="HTH_17"/>
</dbReference>
<evidence type="ECO:0000259" key="1">
    <source>
        <dbReference type="Pfam" id="PF12728"/>
    </source>
</evidence>
<dbReference type="InterPro" id="IPR010093">
    <property type="entry name" value="SinI_DNA-bd"/>
</dbReference>
<dbReference type="NCBIfam" id="TIGR01764">
    <property type="entry name" value="excise"/>
    <property type="match status" value="1"/>
</dbReference>
<feature type="domain" description="Helix-turn-helix" evidence="1">
    <location>
        <begin position="30"/>
        <end position="80"/>
    </location>
</feature>
<name>A0A0R2MN56_9LACO</name>
<dbReference type="Pfam" id="PF12728">
    <property type="entry name" value="HTH_17"/>
    <property type="match status" value="1"/>
</dbReference>
<proteinExistence type="predicted"/>
<dbReference type="STRING" id="1293598.IV56_GL000224"/>
<gene>
    <name evidence="2" type="ORF">IV56_GL000224</name>
</gene>
<sequence length="88" mass="10171">MDVSVESEFSQFLHLVNEHYLNHDANPYVLLNIQEAADLLGISRSSFERLLLDPELPRIAIGEKGRFKIPKAGLIEYISQTTKHWYDK</sequence>
<dbReference type="Proteomes" id="UP000050969">
    <property type="component" value="Unassembled WGS sequence"/>
</dbReference>
<keyword evidence="3" id="KW-1185">Reference proteome</keyword>
<evidence type="ECO:0000313" key="3">
    <source>
        <dbReference type="Proteomes" id="UP000050969"/>
    </source>
</evidence>